<evidence type="ECO:0000313" key="2">
    <source>
        <dbReference type="WBParaSite" id="SMUV_0000617501-mRNA-1"/>
    </source>
</evidence>
<accession>A0A0N5ANI7</accession>
<evidence type="ECO:0000313" key="1">
    <source>
        <dbReference type="Proteomes" id="UP000046393"/>
    </source>
</evidence>
<organism evidence="1 2">
    <name type="scientific">Syphacia muris</name>
    <dbReference type="NCBI Taxonomy" id="451379"/>
    <lineage>
        <taxon>Eukaryota</taxon>
        <taxon>Metazoa</taxon>
        <taxon>Ecdysozoa</taxon>
        <taxon>Nematoda</taxon>
        <taxon>Chromadorea</taxon>
        <taxon>Rhabditida</taxon>
        <taxon>Spirurina</taxon>
        <taxon>Oxyuridomorpha</taxon>
        <taxon>Oxyuroidea</taxon>
        <taxon>Oxyuridae</taxon>
        <taxon>Syphacia</taxon>
    </lineage>
</organism>
<protein>
    <submittedName>
        <fullName evidence="2">RanBD1 domain-containing protein</fullName>
    </submittedName>
</protein>
<dbReference type="AlphaFoldDB" id="A0A0N5ANI7"/>
<dbReference type="Proteomes" id="UP000046393">
    <property type="component" value="Unplaced"/>
</dbReference>
<proteinExistence type="predicted"/>
<dbReference type="WBParaSite" id="SMUV_0000617501-mRNA-1">
    <property type="protein sequence ID" value="SMUV_0000617501-mRNA-1"/>
    <property type="gene ID" value="SMUV_0000617501"/>
</dbReference>
<reference evidence="2" key="1">
    <citation type="submission" date="2017-02" db="UniProtKB">
        <authorList>
            <consortium name="WormBaseParasite"/>
        </authorList>
    </citation>
    <scope>IDENTIFICATION</scope>
</reference>
<name>A0A0N5ANI7_9BILA</name>
<sequence length="78" mass="8919">MMRVFLKLNSDELRVEVCEMRGAVLLVQETTLNWGEGRGGEGAFLVKDLRVCYAKCRNDKMIAKKGRDLLMMIIPNKD</sequence>
<keyword evidence="1" id="KW-1185">Reference proteome</keyword>